<feature type="region of interest" description="Disordered" evidence="7">
    <location>
        <begin position="105"/>
        <end position="126"/>
    </location>
</feature>
<comment type="caution">
    <text evidence="10">The sequence shown here is derived from an EMBL/GenBank/DDBJ whole genome shotgun (WGS) entry which is preliminary data.</text>
</comment>
<comment type="similarity">
    <text evidence="1 5 6">Belongs to the peptidase S8 family.</text>
</comment>
<dbReference type="OrthoDB" id="9816306at2"/>
<dbReference type="InterPro" id="IPR022398">
    <property type="entry name" value="Peptidase_S8_His-AS"/>
</dbReference>
<keyword evidence="3 5" id="KW-0378">Hydrolase</keyword>
<gene>
    <name evidence="10" type="ORF">EKN06_13065</name>
</gene>
<dbReference type="GO" id="GO:0004252">
    <property type="term" value="F:serine-type endopeptidase activity"/>
    <property type="evidence" value="ECO:0007669"/>
    <property type="project" value="UniProtKB-UniRule"/>
</dbReference>
<evidence type="ECO:0000313" key="10">
    <source>
        <dbReference type="EMBL" id="RVQ65461.1"/>
    </source>
</evidence>
<protein>
    <submittedName>
        <fullName evidence="10">S8 family peptidase</fullName>
    </submittedName>
</protein>
<evidence type="ECO:0000256" key="6">
    <source>
        <dbReference type="RuleBase" id="RU003355"/>
    </source>
</evidence>
<dbReference type="InterPro" id="IPR036852">
    <property type="entry name" value="Peptidase_S8/S53_dom_sf"/>
</dbReference>
<reference evidence="10 11" key="1">
    <citation type="submission" date="2018-12" db="EMBL/GenBank/DDBJ databases">
        <title>Croceicoccus ponticola sp. nov., a lipolytic bacterium isolated from seawater.</title>
        <authorList>
            <person name="Yoon J.-H."/>
        </authorList>
    </citation>
    <scope>NUCLEOTIDE SEQUENCE [LARGE SCALE GENOMIC DNA]</scope>
    <source>
        <strain evidence="10 11">GM-16</strain>
    </source>
</reference>
<accession>A0A437GUW8</accession>
<dbReference type="InterPro" id="IPR015500">
    <property type="entry name" value="Peptidase_S8_subtilisin-rel"/>
</dbReference>
<keyword evidence="4 5" id="KW-0720">Serine protease</keyword>
<dbReference type="InterPro" id="IPR050131">
    <property type="entry name" value="Peptidase_S8_subtilisin-like"/>
</dbReference>
<dbReference type="PRINTS" id="PR00723">
    <property type="entry name" value="SUBTILISIN"/>
</dbReference>
<feature type="compositionally biased region" description="Pro residues" evidence="7">
    <location>
        <begin position="106"/>
        <end position="122"/>
    </location>
</feature>
<dbReference type="AlphaFoldDB" id="A0A437GUW8"/>
<dbReference type="PANTHER" id="PTHR43806">
    <property type="entry name" value="PEPTIDASE S8"/>
    <property type="match status" value="1"/>
</dbReference>
<dbReference type="Gene3D" id="3.30.70.80">
    <property type="entry name" value="Peptidase S8 propeptide/proteinase inhibitor I9"/>
    <property type="match status" value="1"/>
</dbReference>
<organism evidence="10 11">
    <name type="scientific">Croceicoccus ponticola</name>
    <dbReference type="NCBI Taxonomy" id="2217664"/>
    <lineage>
        <taxon>Bacteria</taxon>
        <taxon>Pseudomonadati</taxon>
        <taxon>Pseudomonadota</taxon>
        <taxon>Alphaproteobacteria</taxon>
        <taxon>Sphingomonadales</taxon>
        <taxon>Erythrobacteraceae</taxon>
        <taxon>Croceicoccus</taxon>
    </lineage>
</organism>
<dbReference type="Proteomes" id="UP000283003">
    <property type="component" value="Unassembled WGS sequence"/>
</dbReference>
<evidence type="ECO:0000256" key="7">
    <source>
        <dbReference type="SAM" id="MobiDB-lite"/>
    </source>
</evidence>
<dbReference type="PROSITE" id="PS00137">
    <property type="entry name" value="SUBTILASE_HIS"/>
    <property type="match status" value="1"/>
</dbReference>
<feature type="active site" description="Charge relay system" evidence="5">
    <location>
        <position position="148"/>
    </location>
</feature>
<evidence type="ECO:0000313" key="11">
    <source>
        <dbReference type="Proteomes" id="UP000283003"/>
    </source>
</evidence>
<dbReference type="InterPro" id="IPR023827">
    <property type="entry name" value="Peptidase_S8_Asp-AS"/>
</dbReference>
<dbReference type="RefSeq" id="WP_127613366.1">
    <property type="nucleotide sequence ID" value="NZ_RXOL01000007.1"/>
</dbReference>
<keyword evidence="8" id="KW-0732">Signal</keyword>
<feature type="active site" description="Charge relay system" evidence="5">
    <location>
        <position position="183"/>
    </location>
</feature>
<evidence type="ECO:0000256" key="2">
    <source>
        <dbReference type="ARBA" id="ARBA00022670"/>
    </source>
</evidence>
<evidence type="ECO:0000259" key="9">
    <source>
        <dbReference type="Pfam" id="PF00082"/>
    </source>
</evidence>
<sequence length="386" mass="39561">MFKTGLIVAALASASTIAMPAAAQGRSGDKIENQYICFFHPAAVPKGLARVAAEGAARPNGGRVMHVYTTAARGFSVYASERGVQQMQARNPGIASCKADRVVTLAPPPGKGPGGSPTPSPTPSEVRWDITRVNGGTTTSSKTAWVIDTGIDLDHPDLNVDRARSVDLVSRGKDNGGNDENGHGTHVAGTIAAKKNNVGMAGVAPGSKVVAVRVLDRNGSGSWSDVLAGIDYVAINAADDDVANMSLGGGADADIDNAVYNASMGISADGADLGKNIFFALAAGNDSDNANNHSPARAEGPYIYTISAIGEGDTWAYFSNYGNPPIDFAEPGFYIYSTYKDGGYATLSGTSMAAPHAAGILMLGAIRSGGTVADDPDATKDTIGIH</sequence>
<dbReference type="SUPFAM" id="SSF52743">
    <property type="entry name" value="Subtilisin-like"/>
    <property type="match status" value="1"/>
</dbReference>
<dbReference type="PROSITE" id="PS51892">
    <property type="entry name" value="SUBTILASE"/>
    <property type="match status" value="1"/>
</dbReference>
<dbReference type="Pfam" id="PF00082">
    <property type="entry name" value="Peptidase_S8"/>
    <property type="match status" value="1"/>
</dbReference>
<feature type="chain" id="PRO_5019411710" evidence="8">
    <location>
        <begin position="24"/>
        <end position="386"/>
    </location>
</feature>
<feature type="domain" description="Peptidase S8/S53" evidence="9">
    <location>
        <begin position="146"/>
        <end position="361"/>
    </location>
</feature>
<dbReference type="Gene3D" id="3.40.50.200">
    <property type="entry name" value="Peptidase S8/S53 domain"/>
    <property type="match status" value="1"/>
</dbReference>
<feature type="active site" description="Charge relay system" evidence="5">
    <location>
        <position position="351"/>
    </location>
</feature>
<feature type="signal peptide" evidence="8">
    <location>
        <begin position="1"/>
        <end position="23"/>
    </location>
</feature>
<keyword evidence="11" id="KW-1185">Reference proteome</keyword>
<keyword evidence="2 5" id="KW-0645">Protease</keyword>
<evidence type="ECO:0000256" key="5">
    <source>
        <dbReference type="PROSITE-ProRule" id="PRU01240"/>
    </source>
</evidence>
<dbReference type="PROSITE" id="PS00138">
    <property type="entry name" value="SUBTILASE_SER"/>
    <property type="match status" value="1"/>
</dbReference>
<name>A0A437GUW8_9SPHN</name>
<evidence type="ECO:0000256" key="8">
    <source>
        <dbReference type="SAM" id="SignalP"/>
    </source>
</evidence>
<dbReference type="GO" id="GO:0006508">
    <property type="term" value="P:proteolysis"/>
    <property type="evidence" value="ECO:0007669"/>
    <property type="project" value="UniProtKB-KW"/>
</dbReference>
<dbReference type="EMBL" id="RXOL01000007">
    <property type="protein sequence ID" value="RVQ65461.1"/>
    <property type="molecule type" value="Genomic_DNA"/>
</dbReference>
<proteinExistence type="inferred from homology"/>
<evidence type="ECO:0000256" key="4">
    <source>
        <dbReference type="ARBA" id="ARBA00022825"/>
    </source>
</evidence>
<evidence type="ECO:0000256" key="1">
    <source>
        <dbReference type="ARBA" id="ARBA00011073"/>
    </source>
</evidence>
<dbReference type="InterPro" id="IPR037045">
    <property type="entry name" value="S8pro/Inhibitor_I9_sf"/>
</dbReference>
<dbReference type="InterPro" id="IPR023828">
    <property type="entry name" value="Peptidase_S8_Ser-AS"/>
</dbReference>
<dbReference type="InterPro" id="IPR000209">
    <property type="entry name" value="Peptidase_S8/S53_dom"/>
</dbReference>
<dbReference type="PROSITE" id="PS00136">
    <property type="entry name" value="SUBTILASE_ASP"/>
    <property type="match status" value="1"/>
</dbReference>
<dbReference type="PANTHER" id="PTHR43806:SF11">
    <property type="entry name" value="CEREVISIN-RELATED"/>
    <property type="match status" value="1"/>
</dbReference>
<evidence type="ECO:0000256" key="3">
    <source>
        <dbReference type="ARBA" id="ARBA00022801"/>
    </source>
</evidence>